<protein>
    <submittedName>
        <fullName evidence="2">Uncharacterized protein</fullName>
    </submittedName>
</protein>
<sequence length="75" mass="8407">MPRPRPCDHQAHQKAKKPRGGMGWERQRFGEGPVVLVFAEIPQIQLVLDDIGAADRALRGRILSGDRHHGCLLVF</sequence>
<feature type="region of interest" description="Disordered" evidence="1">
    <location>
        <begin position="1"/>
        <end position="24"/>
    </location>
</feature>
<dbReference type="Proteomes" id="UP000032611">
    <property type="component" value="Chromosome"/>
</dbReference>
<evidence type="ECO:0000256" key="1">
    <source>
        <dbReference type="SAM" id="MobiDB-lite"/>
    </source>
</evidence>
<accession>A0A0D5LJU0</accession>
<keyword evidence="3" id="KW-1185">Reference proteome</keyword>
<dbReference type="PATRIC" id="fig|1486262.3.peg.40"/>
<dbReference type="EMBL" id="CP010803">
    <property type="protein sequence ID" value="AJY44454.1"/>
    <property type="molecule type" value="Genomic_DNA"/>
</dbReference>
<gene>
    <name evidence="2" type="ORF">TM49_00180</name>
</gene>
<dbReference type="HOGENOM" id="CLU_2666789_0_0_5"/>
<evidence type="ECO:0000313" key="3">
    <source>
        <dbReference type="Proteomes" id="UP000032611"/>
    </source>
</evidence>
<dbReference type="AlphaFoldDB" id="A0A0D5LJU0"/>
<name>A0A0D5LJU0_MAREN</name>
<feature type="compositionally biased region" description="Basic and acidic residues" evidence="1">
    <location>
        <begin position="1"/>
        <end position="11"/>
    </location>
</feature>
<evidence type="ECO:0000313" key="2">
    <source>
        <dbReference type="EMBL" id="AJY44454.1"/>
    </source>
</evidence>
<proteinExistence type="predicted"/>
<reference evidence="2 3" key="1">
    <citation type="journal article" date="2015" name="Genome Announc.">
        <title>Complete genome sequence of Martelella endophytica YC6887, which has antifungal activity associated with a halophyte.</title>
        <authorList>
            <person name="Khan A."/>
            <person name="Khan H."/>
            <person name="Chung E.J."/>
            <person name="Hossain M.T."/>
            <person name="Chung Y.R."/>
        </authorList>
    </citation>
    <scope>NUCLEOTIDE SEQUENCE [LARGE SCALE GENOMIC DNA]</scope>
    <source>
        <strain evidence="2">YC6887</strain>
    </source>
</reference>
<dbReference type="STRING" id="1486262.TM49_00180"/>
<dbReference type="KEGG" id="mey:TM49_00180"/>
<organism evidence="2 3">
    <name type="scientific">Martelella endophytica</name>
    <dbReference type="NCBI Taxonomy" id="1486262"/>
    <lineage>
        <taxon>Bacteria</taxon>
        <taxon>Pseudomonadati</taxon>
        <taxon>Pseudomonadota</taxon>
        <taxon>Alphaproteobacteria</taxon>
        <taxon>Hyphomicrobiales</taxon>
        <taxon>Aurantimonadaceae</taxon>
        <taxon>Martelella</taxon>
    </lineage>
</organism>